<dbReference type="GO" id="GO:0005886">
    <property type="term" value="C:plasma membrane"/>
    <property type="evidence" value="ECO:0007669"/>
    <property type="project" value="UniProtKB-SubCell"/>
</dbReference>
<evidence type="ECO:0000256" key="6">
    <source>
        <dbReference type="ARBA" id="ARBA00023136"/>
    </source>
</evidence>
<feature type="transmembrane region" description="Helical" evidence="8">
    <location>
        <begin position="44"/>
        <end position="66"/>
    </location>
</feature>
<accession>A0AAJ5CZ41</accession>
<evidence type="ECO:0000313" key="9">
    <source>
        <dbReference type="EMBL" id="SUA89256.1"/>
    </source>
</evidence>
<evidence type="ECO:0000256" key="3">
    <source>
        <dbReference type="ARBA" id="ARBA00022475"/>
    </source>
</evidence>
<keyword evidence="3" id="KW-1003">Cell membrane</keyword>
<feature type="transmembrane region" description="Helical" evidence="8">
    <location>
        <begin position="100"/>
        <end position="118"/>
    </location>
</feature>
<evidence type="ECO:0000256" key="8">
    <source>
        <dbReference type="SAM" id="Phobius"/>
    </source>
</evidence>
<dbReference type="InterPro" id="IPR029020">
    <property type="entry name" value="Ammonium/urea_transptr"/>
</dbReference>
<feature type="transmembrane region" description="Helical" evidence="8">
    <location>
        <begin position="147"/>
        <end position="165"/>
    </location>
</feature>
<keyword evidence="6 8" id="KW-0472">Membrane</keyword>
<evidence type="ECO:0000256" key="5">
    <source>
        <dbReference type="ARBA" id="ARBA00022989"/>
    </source>
</evidence>
<dbReference type="PANTHER" id="PTHR10464">
    <property type="entry name" value="UREA TRANSPORTER"/>
    <property type="match status" value="1"/>
</dbReference>
<comment type="caution">
    <text evidence="9">The sequence shown here is derived from an EMBL/GenBank/DDBJ whole genome shotgun (WGS) entry which is preliminary data.</text>
</comment>
<dbReference type="Pfam" id="PF03253">
    <property type="entry name" value="UT"/>
    <property type="match status" value="1"/>
</dbReference>
<feature type="compositionally biased region" description="Low complexity" evidence="7">
    <location>
        <begin position="11"/>
        <end position="20"/>
    </location>
</feature>
<gene>
    <name evidence="9" type="ORF">NCTC13159_00718</name>
</gene>
<evidence type="ECO:0000313" key="10">
    <source>
        <dbReference type="Proteomes" id="UP000254589"/>
    </source>
</evidence>
<comment type="subcellular location">
    <subcellularLocation>
        <location evidence="1">Cell membrane</location>
        <topology evidence="1">Multi-pass membrane protein</topology>
    </subcellularLocation>
</comment>
<name>A0AAJ5CZ41_PANPU</name>
<feature type="transmembrane region" description="Helical" evidence="8">
    <location>
        <begin position="185"/>
        <end position="210"/>
    </location>
</feature>
<dbReference type="InterPro" id="IPR004937">
    <property type="entry name" value="Urea_transporter"/>
</dbReference>
<dbReference type="GO" id="GO:0015204">
    <property type="term" value="F:urea transmembrane transporter activity"/>
    <property type="evidence" value="ECO:0007669"/>
    <property type="project" value="InterPro"/>
</dbReference>
<feature type="transmembrane region" description="Helical" evidence="8">
    <location>
        <begin position="217"/>
        <end position="236"/>
    </location>
</feature>
<dbReference type="Proteomes" id="UP000254589">
    <property type="component" value="Unassembled WGS sequence"/>
</dbReference>
<proteinExistence type="inferred from homology"/>
<dbReference type="PANTHER" id="PTHR10464:SF4">
    <property type="entry name" value="UREA TRANSPORTER"/>
    <property type="match status" value="1"/>
</dbReference>
<dbReference type="EMBL" id="UGSJ01000001">
    <property type="protein sequence ID" value="SUA89256.1"/>
    <property type="molecule type" value="Genomic_DNA"/>
</dbReference>
<protein>
    <submittedName>
        <fullName evidence="9">Urea transporter</fullName>
    </submittedName>
</protein>
<keyword evidence="5 8" id="KW-1133">Transmembrane helix</keyword>
<evidence type="ECO:0000256" key="4">
    <source>
        <dbReference type="ARBA" id="ARBA00022692"/>
    </source>
</evidence>
<feature type="region of interest" description="Disordered" evidence="7">
    <location>
        <begin position="1"/>
        <end position="20"/>
    </location>
</feature>
<keyword evidence="4 8" id="KW-0812">Transmembrane</keyword>
<evidence type="ECO:0000256" key="1">
    <source>
        <dbReference type="ARBA" id="ARBA00004651"/>
    </source>
</evidence>
<sequence>MGVNRPVRSKPLPMSSPHPAHASAPFPLLTAQLRRLTAELRGTAASFAQIYFIPSASAGLLLFAVLTLADGTVAISGFAASFVASAVAIGLRLPRESRHTGLYGYNGALTGIAFGALWQPNAIYALWLAICVCLTVMATAALARRNLPALTGPFVGVMMGSWAMQPGLGLTPRIGALDCGTGTPGFVFCAVGQVVFVAPLVLGLLVWYVLALWNLRATLWALAAAVVVWSGIALTAAQWPALAGQAVGIGVNAFLAALGLGVFGRSPALRFVGAGLASLLCVALGTWLGPLGWPYFTLPFNLAVWIVLAWSDAPRPLVR</sequence>
<feature type="transmembrane region" description="Helical" evidence="8">
    <location>
        <begin position="242"/>
        <end position="264"/>
    </location>
</feature>
<feature type="transmembrane region" description="Helical" evidence="8">
    <location>
        <begin position="271"/>
        <end position="289"/>
    </location>
</feature>
<feature type="transmembrane region" description="Helical" evidence="8">
    <location>
        <begin position="72"/>
        <end position="93"/>
    </location>
</feature>
<dbReference type="AlphaFoldDB" id="A0AAJ5CZ41"/>
<evidence type="ECO:0000256" key="7">
    <source>
        <dbReference type="SAM" id="MobiDB-lite"/>
    </source>
</evidence>
<feature type="transmembrane region" description="Helical" evidence="8">
    <location>
        <begin position="124"/>
        <end position="142"/>
    </location>
</feature>
<evidence type="ECO:0000256" key="2">
    <source>
        <dbReference type="ARBA" id="ARBA00005914"/>
    </source>
</evidence>
<dbReference type="Gene3D" id="1.10.3430.10">
    <property type="entry name" value="Ammonium transporter AmtB like domains"/>
    <property type="match status" value="1"/>
</dbReference>
<comment type="similarity">
    <text evidence="2">Belongs to the urea transporter family.</text>
</comment>
<organism evidence="9 10">
    <name type="scientific">Pandoraea pulmonicola</name>
    <dbReference type="NCBI Taxonomy" id="93221"/>
    <lineage>
        <taxon>Bacteria</taxon>
        <taxon>Pseudomonadati</taxon>
        <taxon>Pseudomonadota</taxon>
        <taxon>Betaproteobacteria</taxon>
        <taxon>Burkholderiales</taxon>
        <taxon>Burkholderiaceae</taxon>
        <taxon>Pandoraea</taxon>
    </lineage>
</organism>
<reference evidence="9 10" key="1">
    <citation type="submission" date="2018-06" db="EMBL/GenBank/DDBJ databases">
        <authorList>
            <consortium name="Pathogen Informatics"/>
            <person name="Doyle S."/>
        </authorList>
    </citation>
    <scope>NUCLEOTIDE SEQUENCE [LARGE SCALE GENOMIC DNA]</scope>
    <source>
        <strain evidence="9 10">NCTC13159</strain>
    </source>
</reference>